<feature type="region of interest" description="Disordered" evidence="1">
    <location>
        <begin position="21"/>
        <end position="83"/>
    </location>
</feature>
<keyword evidence="2" id="KW-1133">Transmembrane helix</keyword>
<gene>
    <name evidence="3" type="ORF">HPB52_024186</name>
</gene>
<sequence length="410" mass="45444">MRRTSSSFDFTRHSQCHMKRVQWFPMQKRQKRNSPRNLQEPLPSSSAVVFSVMEPPSSPKSMRRASSPPPATPHTSPQSQLRRTASSPSFCFLPCSLSELLLHESPQSTPTPPRRCETEANVAGIKKQTVMTGDSVPQLPFQGYTSGHWEPDLWSRSTQTELAAESSTQTEPLAMSSDGARLHESDDTRHSFSWKLAPRWNSTPFVVTVAALGTFVFVLVVVATVLGTNNNSPKMDGFELLPDLFENEPSVSVVREEVVRITSPTTARAVTTATAVTQRSASVAHSSRRVKVRKATKTFRQSTAPEDTRGATYAVRKLPTTTGERRAWTPSPTMGHRKGLRIIGSHDHATRKDPLQEVTGDLGMPSPIVEKYDDNIISEQTADYAAFRPKKRKYRSPTTAPAGDFVEEIV</sequence>
<feature type="compositionally biased region" description="Polar residues" evidence="1">
    <location>
        <begin position="157"/>
        <end position="171"/>
    </location>
</feature>
<evidence type="ECO:0008006" key="5">
    <source>
        <dbReference type="Google" id="ProtNLM"/>
    </source>
</evidence>
<dbReference type="AlphaFoldDB" id="A0A9D4TC93"/>
<dbReference type="EMBL" id="JABSTV010001245">
    <property type="protein sequence ID" value="KAH7984782.1"/>
    <property type="molecule type" value="Genomic_DNA"/>
</dbReference>
<organism evidence="3 4">
    <name type="scientific">Rhipicephalus sanguineus</name>
    <name type="common">Brown dog tick</name>
    <name type="synonym">Ixodes sanguineus</name>
    <dbReference type="NCBI Taxonomy" id="34632"/>
    <lineage>
        <taxon>Eukaryota</taxon>
        <taxon>Metazoa</taxon>
        <taxon>Ecdysozoa</taxon>
        <taxon>Arthropoda</taxon>
        <taxon>Chelicerata</taxon>
        <taxon>Arachnida</taxon>
        <taxon>Acari</taxon>
        <taxon>Parasitiformes</taxon>
        <taxon>Ixodida</taxon>
        <taxon>Ixodoidea</taxon>
        <taxon>Ixodidae</taxon>
        <taxon>Rhipicephalinae</taxon>
        <taxon>Rhipicephalus</taxon>
        <taxon>Rhipicephalus</taxon>
    </lineage>
</organism>
<accession>A0A9D4TC93</accession>
<reference evidence="3" key="1">
    <citation type="journal article" date="2020" name="Cell">
        <title>Large-Scale Comparative Analyses of Tick Genomes Elucidate Their Genetic Diversity and Vector Capacities.</title>
        <authorList>
            <consortium name="Tick Genome and Microbiome Consortium (TIGMIC)"/>
            <person name="Jia N."/>
            <person name="Wang J."/>
            <person name="Shi W."/>
            <person name="Du L."/>
            <person name="Sun Y."/>
            <person name="Zhan W."/>
            <person name="Jiang J.F."/>
            <person name="Wang Q."/>
            <person name="Zhang B."/>
            <person name="Ji P."/>
            <person name="Bell-Sakyi L."/>
            <person name="Cui X.M."/>
            <person name="Yuan T.T."/>
            <person name="Jiang B.G."/>
            <person name="Yang W.F."/>
            <person name="Lam T.T."/>
            <person name="Chang Q.C."/>
            <person name="Ding S.J."/>
            <person name="Wang X.J."/>
            <person name="Zhu J.G."/>
            <person name="Ruan X.D."/>
            <person name="Zhao L."/>
            <person name="Wei J.T."/>
            <person name="Ye R.Z."/>
            <person name="Que T.C."/>
            <person name="Du C.H."/>
            <person name="Zhou Y.H."/>
            <person name="Cheng J.X."/>
            <person name="Dai P.F."/>
            <person name="Guo W.B."/>
            <person name="Han X.H."/>
            <person name="Huang E.J."/>
            <person name="Li L.F."/>
            <person name="Wei W."/>
            <person name="Gao Y.C."/>
            <person name="Liu J.Z."/>
            <person name="Shao H.Z."/>
            <person name="Wang X."/>
            <person name="Wang C.C."/>
            <person name="Yang T.C."/>
            <person name="Huo Q.B."/>
            <person name="Li W."/>
            <person name="Chen H.Y."/>
            <person name="Chen S.E."/>
            <person name="Zhou L.G."/>
            <person name="Ni X.B."/>
            <person name="Tian J.H."/>
            <person name="Sheng Y."/>
            <person name="Liu T."/>
            <person name="Pan Y.S."/>
            <person name="Xia L.Y."/>
            <person name="Li J."/>
            <person name="Zhao F."/>
            <person name="Cao W.C."/>
        </authorList>
    </citation>
    <scope>NUCLEOTIDE SEQUENCE</scope>
    <source>
        <strain evidence="3">Rsan-2018</strain>
    </source>
</reference>
<comment type="caution">
    <text evidence="3">The sequence shown here is derived from an EMBL/GenBank/DDBJ whole genome shotgun (WGS) entry which is preliminary data.</text>
</comment>
<proteinExistence type="predicted"/>
<name>A0A9D4TC93_RHISA</name>
<protein>
    <recommendedName>
        <fullName evidence="5">Transmembrane protein</fullName>
    </recommendedName>
</protein>
<keyword evidence="4" id="KW-1185">Reference proteome</keyword>
<dbReference type="Proteomes" id="UP000821837">
    <property type="component" value="Chromosome 1"/>
</dbReference>
<keyword evidence="2" id="KW-0812">Transmembrane</keyword>
<keyword evidence="2" id="KW-0472">Membrane</keyword>
<evidence type="ECO:0000313" key="3">
    <source>
        <dbReference type="EMBL" id="KAH7984782.1"/>
    </source>
</evidence>
<evidence type="ECO:0000313" key="4">
    <source>
        <dbReference type="Proteomes" id="UP000821837"/>
    </source>
</evidence>
<evidence type="ECO:0000256" key="1">
    <source>
        <dbReference type="SAM" id="MobiDB-lite"/>
    </source>
</evidence>
<reference evidence="3" key="2">
    <citation type="submission" date="2021-09" db="EMBL/GenBank/DDBJ databases">
        <authorList>
            <person name="Jia N."/>
            <person name="Wang J."/>
            <person name="Shi W."/>
            <person name="Du L."/>
            <person name="Sun Y."/>
            <person name="Zhan W."/>
            <person name="Jiang J."/>
            <person name="Wang Q."/>
            <person name="Zhang B."/>
            <person name="Ji P."/>
            <person name="Sakyi L.B."/>
            <person name="Cui X."/>
            <person name="Yuan T."/>
            <person name="Jiang B."/>
            <person name="Yang W."/>
            <person name="Lam T.T.-Y."/>
            <person name="Chang Q."/>
            <person name="Ding S."/>
            <person name="Wang X."/>
            <person name="Zhu J."/>
            <person name="Ruan X."/>
            <person name="Zhao L."/>
            <person name="Wei J."/>
            <person name="Que T."/>
            <person name="Du C."/>
            <person name="Cheng J."/>
            <person name="Dai P."/>
            <person name="Han X."/>
            <person name="Huang E."/>
            <person name="Gao Y."/>
            <person name="Liu J."/>
            <person name="Shao H."/>
            <person name="Ye R."/>
            <person name="Li L."/>
            <person name="Wei W."/>
            <person name="Wang X."/>
            <person name="Wang C."/>
            <person name="Huo Q."/>
            <person name="Li W."/>
            <person name="Guo W."/>
            <person name="Chen H."/>
            <person name="Chen S."/>
            <person name="Zhou L."/>
            <person name="Zhou L."/>
            <person name="Ni X."/>
            <person name="Tian J."/>
            <person name="Zhou Y."/>
            <person name="Sheng Y."/>
            <person name="Liu T."/>
            <person name="Pan Y."/>
            <person name="Xia L."/>
            <person name="Li J."/>
            <person name="Zhao F."/>
            <person name="Cao W."/>
        </authorList>
    </citation>
    <scope>NUCLEOTIDE SEQUENCE</scope>
    <source>
        <strain evidence="3">Rsan-2018</strain>
        <tissue evidence="3">Larvae</tissue>
    </source>
</reference>
<feature type="transmembrane region" description="Helical" evidence="2">
    <location>
        <begin position="205"/>
        <end position="226"/>
    </location>
</feature>
<dbReference type="VEuPathDB" id="VectorBase:RSAN_034590"/>
<feature type="region of interest" description="Disordered" evidence="1">
    <location>
        <begin position="157"/>
        <end position="184"/>
    </location>
</feature>
<evidence type="ECO:0000256" key="2">
    <source>
        <dbReference type="SAM" id="Phobius"/>
    </source>
</evidence>